<dbReference type="EMBL" id="MOEN01000011">
    <property type="protein sequence ID" value="OMH40666.1"/>
    <property type="molecule type" value="Genomic_DNA"/>
</dbReference>
<dbReference type="RefSeq" id="WP_076712832.1">
    <property type="nucleotide sequence ID" value="NZ_MOEN01000011.1"/>
</dbReference>
<dbReference type="PANTHER" id="PTHR33280:SF1">
    <property type="entry name" value="LARGE RIBOSOMAL SUBUNIT PROTEIN BL31C"/>
    <property type="match status" value="1"/>
</dbReference>
<dbReference type="AlphaFoldDB" id="A0A1R1MLL7"/>
<evidence type="ECO:0000313" key="9">
    <source>
        <dbReference type="EMBL" id="OMH40666.1"/>
    </source>
</evidence>
<organism evidence="9 10">
    <name type="scientific">Desulfurobacterium indicum</name>
    <dbReference type="NCBI Taxonomy" id="1914305"/>
    <lineage>
        <taxon>Bacteria</taxon>
        <taxon>Pseudomonadati</taxon>
        <taxon>Aquificota</taxon>
        <taxon>Aquificia</taxon>
        <taxon>Desulfurobacteriales</taxon>
        <taxon>Desulfurobacteriaceae</taxon>
        <taxon>Desulfurobacterium</taxon>
    </lineage>
</organism>
<protein>
    <recommendedName>
        <fullName evidence="7 8">Large ribosomal subunit protein bL31</fullName>
    </recommendedName>
</protein>
<dbReference type="InterPro" id="IPR034704">
    <property type="entry name" value="Ribosomal_bL28/bL31-like_sf"/>
</dbReference>
<dbReference type="GO" id="GO:0006412">
    <property type="term" value="P:translation"/>
    <property type="evidence" value="ECO:0007669"/>
    <property type="project" value="UniProtKB-UniRule"/>
</dbReference>
<dbReference type="GO" id="GO:1990904">
    <property type="term" value="C:ribonucleoprotein complex"/>
    <property type="evidence" value="ECO:0007669"/>
    <property type="project" value="UniProtKB-KW"/>
</dbReference>
<dbReference type="Gene3D" id="4.10.830.30">
    <property type="entry name" value="Ribosomal protein L31"/>
    <property type="match status" value="1"/>
</dbReference>
<keyword evidence="5 8" id="KW-0689">Ribosomal protein</keyword>
<dbReference type="OrthoDB" id="9803251at2"/>
<feature type="binding site" evidence="8">
    <location>
        <position position="40"/>
    </location>
    <ligand>
        <name>Zn(2+)</name>
        <dbReference type="ChEBI" id="CHEBI:29105"/>
    </ligand>
</feature>
<dbReference type="GO" id="GO:0005840">
    <property type="term" value="C:ribosome"/>
    <property type="evidence" value="ECO:0007669"/>
    <property type="project" value="UniProtKB-KW"/>
</dbReference>
<comment type="similarity">
    <text evidence="1 8">Belongs to the bacterial ribosomal protein bL31 family. Type A subfamily.</text>
</comment>
<comment type="caution">
    <text evidence="9">The sequence shown here is derived from an EMBL/GenBank/DDBJ whole genome shotgun (WGS) entry which is preliminary data.</text>
</comment>
<comment type="cofactor">
    <cofactor evidence="8">
        <name>Zn(2+)</name>
        <dbReference type="ChEBI" id="CHEBI:29105"/>
    </cofactor>
    <text evidence="8">Binds 1 zinc ion per subunit.</text>
</comment>
<accession>A0A1R1MLL7</accession>
<dbReference type="PROSITE" id="PS01143">
    <property type="entry name" value="RIBOSOMAL_L31"/>
    <property type="match status" value="1"/>
</dbReference>
<dbReference type="NCBIfam" id="TIGR00105">
    <property type="entry name" value="L31"/>
    <property type="match status" value="1"/>
</dbReference>
<comment type="function">
    <text evidence="8">Binds the 23S rRNA.</text>
</comment>
<dbReference type="Pfam" id="PF01197">
    <property type="entry name" value="Ribosomal_L31"/>
    <property type="match status" value="1"/>
</dbReference>
<evidence type="ECO:0000256" key="4">
    <source>
        <dbReference type="ARBA" id="ARBA00022884"/>
    </source>
</evidence>
<feature type="binding site" evidence="8">
    <location>
        <position position="18"/>
    </location>
    <ligand>
        <name>Zn(2+)</name>
        <dbReference type="ChEBI" id="CHEBI:29105"/>
    </ligand>
</feature>
<keyword evidence="3 8" id="KW-0699">rRNA-binding</keyword>
<feature type="binding site" evidence="8">
    <location>
        <position position="37"/>
    </location>
    <ligand>
        <name>Zn(2+)</name>
        <dbReference type="ChEBI" id="CHEBI:29105"/>
    </ligand>
</feature>
<name>A0A1R1MLL7_9BACT</name>
<reference evidence="9 10" key="1">
    <citation type="submission" date="2016-10" db="EMBL/GenBank/DDBJ databases">
        <title>Genome sequence of a sulfur-reducing bacterium Desulfurobacterium indicum K6013.</title>
        <authorList>
            <person name="Cao J."/>
            <person name="Shao Z."/>
            <person name="Alain K."/>
            <person name="Jebbar M."/>
        </authorList>
    </citation>
    <scope>NUCLEOTIDE SEQUENCE [LARGE SCALE GENOMIC DNA]</scope>
    <source>
        <strain evidence="9 10">K6013</strain>
    </source>
</reference>
<dbReference type="InterPro" id="IPR042105">
    <property type="entry name" value="Ribosomal_bL31_sf"/>
</dbReference>
<sequence>MKEGIHPEYKETRVICACGNTWITRSTKFPEIKVEVCNKCHPFFTGAQRKVSITGRAEKFKAKYGDKY</sequence>
<proteinExistence type="inferred from homology"/>
<dbReference type="GO" id="GO:0019843">
    <property type="term" value="F:rRNA binding"/>
    <property type="evidence" value="ECO:0007669"/>
    <property type="project" value="UniProtKB-KW"/>
</dbReference>
<dbReference type="PANTHER" id="PTHR33280">
    <property type="entry name" value="50S RIBOSOMAL PROTEIN L31, CHLOROPLASTIC"/>
    <property type="match status" value="1"/>
</dbReference>
<keyword evidence="10" id="KW-1185">Reference proteome</keyword>
<evidence type="ECO:0000256" key="3">
    <source>
        <dbReference type="ARBA" id="ARBA00022730"/>
    </source>
</evidence>
<dbReference type="Proteomes" id="UP000187408">
    <property type="component" value="Unassembled WGS sequence"/>
</dbReference>
<evidence type="ECO:0000313" key="10">
    <source>
        <dbReference type="Proteomes" id="UP000187408"/>
    </source>
</evidence>
<dbReference type="GO" id="GO:0003735">
    <property type="term" value="F:structural constituent of ribosome"/>
    <property type="evidence" value="ECO:0007669"/>
    <property type="project" value="InterPro"/>
</dbReference>
<comment type="subunit">
    <text evidence="2 8">Part of the 50S ribosomal subunit.</text>
</comment>
<evidence type="ECO:0000256" key="8">
    <source>
        <dbReference type="HAMAP-Rule" id="MF_00501"/>
    </source>
</evidence>
<evidence type="ECO:0000256" key="5">
    <source>
        <dbReference type="ARBA" id="ARBA00022980"/>
    </source>
</evidence>
<keyword evidence="8" id="KW-0862">Zinc</keyword>
<dbReference type="HAMAP" id="MF_00501">
    <property type="entry name" value="Ribosomal_bL31_1"/>
    <property type="match status" value="1"/>
</dbReference>
<keyword evidence="4 8" id="KW-0694">RNA-binding</keyword>
<evidence type="ECO:0000256" key="2">
    <source>
        <dbReference type="ARBA" id="ARBA00011838"/>
    </source>
</evidence>
<dbReference type="STRING" id="1914305.BLW93_04030"/>
<evidence type="ECO:0000256" key="6">
    <source>
        <dbReference type="ARBA" id="ARBA00023274"/>
    </source>
</evidence>
<evidence type="ECO:0000256" key="7">
    <source>
        <dbReference type="ARBA" id="ARBA00035687"/>
    </source>
</evidence>
<dbReference type="GO" id="GO:0046872">
    <property type="term" value="F:metal ion binding"/>
    <property type="evidence" value="ECO:0007669"/>
    <property type="project" value="UniProtKB-KW"/>
</dbReference>
<gene>
    <name evidence="8" type="primary">rpmE</name>
    <name evidence="9" type="ORF">BLW93_04030</name>
</gene>
<dbReference type="InterPro" id="IPR002150">
    <property type="entry name" value="Ribosomal_bL31"/>
</dbReference>
<keyword evidence="8" id="KW-0479">Metal-binding</keyword>
<dbReference type="PRINTS" id="PR01249">
    <property type="entry name" value="RIBOSOMALL31"/>
</dbReference>
<dbReference type="NCBIfam" id="NF000612">
    <property type="entry name" value="PRK00019.1"/>
    <property type="match status" value="1"/>
</dbReference>
<feature type="binding site" evidence="8">
    <location>
        <position position="16"/>
    </location>
    <ligand>
        <name>Zn(2+)</name>
        <dbReference type="ChEBI" id="CHEBI:29105"/>
    </ligand>
</feature>
<dbReference type="InterPro" id="IPR027491">
    <property type="entry name" value="Ribosomal_bL31_A"/>
</dbReference>
<dbReference type="SUPFAM" id="SSF143800">
    <property type="entry name" value="L28p-like"/>
    <property type="match status" value="1"/>
</dbReference>
<keyword evidence="6 8" id="KW-0687">Ribonucleoprotein</keyword>
<evidence type="ECO:0000256" key="1">
    <source>
        <dbReference type="ARBA" id="ARBA00009296"/>
    </source>
</evidence>